<dbReference type="PANTHER" id="PTHR30621">
    <property type="entry name" value="GLUTAMINE SYNTHETASE ADENYLYLTRANSFERASE"/>
    <property type="match status" value="1"/>
</dbReference>
<accession>A0A5A7N448</accession>
<dbReference type="PANTHER" id="PTHR30621:SF0">
    <property type="entry name" value="BIFUNCTIONAL GLUTAMINE SYNTHETASE ADENYLYLTRANSFERASE_ADENYLYL-REMOVING ENZYME"/>
    <property type="match status" value="1"/>
</dbReference>
<dbReference type="GO" id="GO:0005829">
    <property type="term" value="C:cytosol"/>
    <property type="evidence" value="ECO:0007669"/>
    <property type="project" value="TreeGrafter"/>
</dbReference>
<name>A0A5A7N448_9PROT</name>
<dbReference type="EMBL" id="BKCN01000002">
    <property type="protein sequence ID" value="GER02908.1"/>
    <property type="molecule type" value="Genomic_DNA"/>
</dbReference>
<organism evidence="2 3">
    <name type="scientific">Iodidimonas nitroreducens</name>
    <dbReference type="NCBI Taxonomy" id="1236968"/>
    <lineage>
        <taxon>Bacteria</taxon>
        <taxon>Pseudomonadati</taxon>
        <taxon>Pseudomonadota</taxon>
        <taxon>Alphaproteobacteria</taxon>
        <taxon>Iodidimonadales</taxon>
        <taxon>Iodidimonadaceae</taxon>
        <taxon>Iodidimonas</taxon>
    </lineage>
</organism>
<dbReference type="GO" id="GO:0000820">
    <property type="term" value="P:regulation of glutamine family amino acid metabolic process"/>
    <property type="evidence" value="ECO:0007669"/>
    <property type="project" value="TreeGrafter"/>
</dbReference>
<feature type="domain" description="Glutamate-ammonia ligase adenylyltransferase repeated" evidence="1">
    <location>
        <begin position="44"/>
        <end position="285"/>
    </location>
</feature>
<dbReference type="Proteomes" id="UP000324996">
    <property type="component" value="Unassembled WGS sequence"/>
</dbReference>
<evidence type="ECO:0000313" key="2">
    <source>
        <dbReference type="EMBL" id="GER02908.1"/>
    </source>
</evidence>
<dbReference type="Gene3D" id="3.30.460.10">
    <property type="entry name" value="Beta Polymerase, domain 2"/>
    <property type="match status" value="1"/>
</dbReference>
<sequence length="329" mass="36459">MPAIAPPYDQIKAADAYDALLKTSDDPKDLALLKQAETKALVHAMAGNSPFLARLLQMCPDALLAMLSLGPDAAWTAQYEDVRQQTYSAANLDQLMQCLRIAKMRMALLVAAADLSGQWDLGKITRALSDYADLSIESAVQFLLLDRIQKGELKAGNDGDKPENCGYFVLAMGKLGAHELNYSSDIDLIVLYDEEIAQATGPRSLSDCMIRITQDLVRILDARTAYGYVFRTDLRLRPDPGATSIALSVGAAESYYQSLAQPWERAAMIKARVCAGDRKAGAAYLQRLSPFIWRRSMDFAAIEDIHRIKNQIHRHHHHEKGAFSSRDLM</sequence>
<dbReference type="CDD" id="cd05401">
    <property type="entry name" value="NT_GlnE_GlnD_like"/>
    <property type="match status" value="1"/>
</dbReference>
<comment type="caution">
    <text evidence="2">The sequence shown here is derived from an EMBL/GenBank/DDBJ whole genome shotgun (WGS) entry which is preliminary data.</text>
</comment>
<evidence type="ECO:0000313" key="3">
    <source>
        <dbReference type="Proteomes" id="UP000324996"/>
    </source>
</evidence>
<proteinExistence type="predicted"/>
<dbReference type="RefSeq" id="WP_313978670.1">
    <property type="nucleotide sequence ID" value="NZ_BKCN01000002.1"/>
</dbReference>
<reference evidence="2 3" key="1">
    <citation type="submission" date="2019-09" db="EMBL/GenBank/DDBJ databases">
        <title>NBRP : Genome information of microbial organism related human and environment.</title>
        <authorList>
            <person name="Hattori M."/>
            <person name="Oshima K."/>
            <person name="Inaba H."/>
            <person name="Suda W."/>
            <person name="Sakamoto M."/>
            <person name="Iino T."/>
            <person name="Kitahara M."/>
            <person name="Oshida Y."/>
            <person name="Iida T."/>
            <person name="Kudo T."/>
            <person name="Itoh T."/>
            <person name="Ohkuma M."/>
        </authorList>
    </citation>
    <scope>NUCLEOTIDE SEQUENCE [LARGE SCALE GENOMIC DNA]</scope>
    <source>
        <strain evidence="2 3">Q-1</strain>
    </source>
</reference>
<dbReference type="GO" id="GO:0008882">
    <property type="term" value="F:[glutamate-ammonia-ligase] adenylyltransferase activity"/>
    <property type="evidence" value="ECO:0007669"/>
    <property type="project" value="InterPro"/>
</dbReference>
<dbReference type="InterPro" id="IPR005190">
    <property type="entry name" value="GlnE_rpt_dom"/>
</dbReference>
<keyword evidence="3" id="KW-1185">Reference proteome</keyword>
<dbReference type="Pfam" id="PF03710">
    <property type="entry name" value="GlnE"/>
    <property type="match status" value="1"/>
</dbReference>
<dbReference type="InterPro" id="IPR023057">
    <property type="entry name" value="GlnE"/>
</dbReference>
<dbReference type="InterPro" id="IPR043519">
    <property type="entry name" value="NT_sf"/>
</dbReference>
<gene>
    <name evidence="2" type="ORF">JCM17846_05900</name>
</gene>
<protein>
    <recommendedName>
        <fullName evidence="1">Glutamate-ammonia ligase adenylyltransferase repeated domain-containing protein</fullName>
    </recommendedName>
</protein>
<evidence type="ECO:0000259" key="1">
    <source>
        <dbReference type="Pfam" id="PF03710"/>
    </source>
</evidence>
<dbReference type="AlphaFoldDB" id="A0A5A7N448"/>
<dbReference type="SUPFAM" id="SSF81301">
    <property type="entry name" value="Nucleotidyltransferase"/>
    <property type="match status" value="1"/>
</dbReference>